<protein>
    <recommendedName>
        <fullName evidence="4">Thioredoxin domain-containing protein</fullName>
    </recommendedName>
</protein>
<keyword evidence="3" id="KW-1185">Reference proteome</keyword>
<comment type="caution">
    <text evidence="2">The sequence shown here is derived from an EMBL/GenBank/DDBJ whole genome shotgun (WGS) entry which is preliminary data.</text>
</comment>
<evidence type="ECO:0008006" key="4">
    <source>
        <dbReference type="Google" id="ProtNLM"/>
    </source>
</evidence>
<dbReference type="EMBL" id="JWZX01002461">
    <property type="protein sequence ID" value="KOO29108.1"/>
    <property type="molecule type" value="Genomic_DNA"/>
</dbReference>
<dbReference type="OrthoDB" id="412254at2759"/>
<proteinExistence type="predicted"/>
<accession>A0A0M0JSC9</accession>
<sequence>MSKPPPSHAPRAWLTLVLLALVGVAHSSTLPEVANDRVAARRRQLPLAFQVTKPIFELEPEAYEGKPYLIQFKGKGDDYCAQMEPLKDQLREELGVEIRCFEVWYNSKNLELLQRLDRGRCGGVPFFYNKRSRRYICGATTYANLKNWAMCEPCEPFLPPPNINQDKEQEQNKVQKFFSNLKQLADEKLGRNTDDEDEEED</sequence>
<dbReference type="AlphaFoldDB" id="A0A0M0JSC9"/>
<feature type="signal peptide" evidence="1">
    <location>
        <begin position="1"/>
        <end position="27"/>
    </location>
</feature>
<reference evidence="3" key="1">
    <citation type="journal article" date="2015" name="PLoS Genet.">
        <title>Genome Sequence and Transcriptome Analyses of Chrysochromulina tobin: Metabolic Tools for Enhanced Algal Fitness in the Prominent Order Prymnesiales (Haptophyceae).</title>
        <authorList>
            <person name="Hovde B.T."/>
            <person name="Deodato C.R."/>
            <person name="Hunsperger H.M."/>
            <person name="Ryken S.A."/>
            <person name="Yost W."/>
            <person name="Jha R.K."/>
            <person name="Patterson J."/>
            <person name="Monnat R.J. Jr."/>
            <person name="Barlow S.B."/>
            <person name="Starkenburg S.R."/>
            <person name="Cattolico R.A."/>
        </authorList>
    </citation>
    <scope>NUCLEOTIDE SEQUENCE</scope>
    <source>
        <strain evidence="3">CCMP291</strain>
    </source>
</reference>
<gene>
    <name evidence="2" type="ORF">Ctob_006180</name>
</gene>
<evidence type="ECO:0000256" key="1">
    <source>
        <dbReference type="SAM" id="SignalP"/>
    </source>
</evidence>
<dbReference type="Proteomes" id="UP000037460">
    <property type="component" value="Unassembled WGS sequence"/>
</dbReference>
<keyword evidence="1" id="KW-0732">Signal</keyword>
<name>A0A0M0JSC9_9EUKA</name>
<organism evidence="2 3">
    <name type="scientific">Chrysochromulina tobinii</name>
    <dbReference type="NCBI Taxonomy" id="1460289"/>
    <lineage>
        <taxon>Eukaryota</taxon>
        <taxon>Haptista</taxon>
        <taxon>Haptophyta</taxon>
        <taxon>Prymnesiophyceae</taxon>
        <taxon>Prymnesiales</taxon>
        <taxon>Chrysochromulinaceae</taxon>
        <taxon>Chrysochromulina</taxon>
    </lineage>
</organism>
<evidence type="ECO:0000313" key="3">
    <source>
        <dbReference type="Proteomes" id="UP000037460"/>
    </source>
</evidence>
<feature type="chain" id="PRO_5005602164" description="Thioredoxin domain-containing protein" evidence="1">
    <location>
        <begin position="28"/>
        <end position="201"/>
    </location>
</feature>
<evidence type="ECO:0000313" key="2">
    <source>
        <dbReference type="EMBL" id="KOO29108.1"/>
    </source>
</evidence>